<reference evidence="8" key="1">
    <citation type="submission" date="2022-02" db="EMBL/GenBank/DDBJ databases">
        <title>Emergence and expansion in Europe of a Vibrio aestuarianus clonal complex pathogenic for oysters.</title>
        <authorList>
            <person name="Mesnil A."/>
            <person name="Travers M.-A."/>
        </authorList>
    </citation>
    <scope>NUCLEOTIDE SEQUENCE</scope>
    <source>
        <strain evidence="8">19_064_15T1</strain>
    </source>
</reference>
<proteinExistence type="inferred from homology"/>
<sequence length="413" mass="47010">MARTVVPLTAIKVKDAKPRDKDYALSDGNGLQLRIKPNGSKLWLLNYSRPINNKRANLSLGIYPSLTLALARKAANEARELLAQGIDPKTHRDQQKLQQKEASESTFSIFADKWFELKKQQVKPDTAAHSYRALEKHILPSLGQTPIDDIRPKQIISILEPVAAKGNLETVKRLCRIINEVMRLAVASGQIDINYLTDVTRLFPSPNKTNMATITPDRLPELMNAISKARITLTTRCLLEWQLHTMTRPVEAATAEWEHIDLKNNVWVIPAERMKMKKPHSVPLSRQMLALLEIMRPISGHRQYLFPSHRNPLKHSNTQTANMALKRMGFKDQLVSHGLRALASTTLNEQGFDPDEIEACLAHVDKNEVRRAYNRTDYLERRRKVMDWWGEHIEQASYGNLSLTGYKNLKAVG</sequence>
<dbReference type="InterPro" id="IPR038488">
    <property type="entry name" value="Integrase_DNA-bd_sf"/>
</dbReference>
<dbReference type="Proteomes" id="UP001140978">
    <property type="component" value="Unassembled WGS sequence"/>
</dbReference>
<dbReference type="Gene3D" id="3.30.160.390">
    <property type="entry name" value="Integrase, DNA-binding domain"/>
    <property type="match status" value="1"/>
</dbReference>
<dbReference type="InterPro" id="IPR044068">
    <property type="entry name" value="CB"/>
</dbReference>
<dbReference type="AlphaFoldDB" id="A0A9X4IXE5"/>
<dbReference type="InterPro" id="IPR011010">
    <property type="entry name" value="DNA_brk_join_enz"/>
</dbReference>
<dbReference type="InterPro" id="IPR025166">
    <property type="entry name" value="Integrase_DNA_bind_dom"/>
</dbReference>
<dbReference type="Pfam" id="PF13356">
    <property type="entry name" value="Arm-DNA-bind_3"/>
    <property type="match status" value="1"/>
</dbReference>
<dbReference type="Pfam" id="PF00589">
    <property type="entry name" value="Phage_integrase"/>
    <property type="match status" value="1"/>
</dbReference>
<dbReference type="GO" id="GO:0015074">
    <property type="term" value="P:DNA integration"/>
    <property type="evidence" value="ECO:0007669"/>
    <property type="project" value="UniProtKB-KW"/>
</dbReference>
<dbReference type="EMBL" id="JAKNAX010000029">
    <property type="protein sequence ID" value="MDE1347053.1"/>
    <property type="molecule type" value="Genomic_DNA"/>
</dbReference>
<protein>
    <submittedName>
        <fullName evidence="8">Integrase domain-containing protein</fullName>
    </submittedName>
</protein>
<keyword evidence="3 5" id="KW-0238">DNA-binding</keyword>
<accession>A0A9X4IXE5</accession>
<evidence type="ECO:0000256" key="3">
    <source>
        <dbReference type="ARBA" id="ARBA00023125"/>
    </source>
</evidence>
<comment type="similarity">
    <text evidence="1">Belongs to the 'phage' integrase family.</text>
</comment>
<evidence type="ECO:0000256" key="2">
    <source>
        <dbReference type="ARBA" id="ARBA00022908"/>
    </source>
</evidence>
<dbReference type="Gene3D" id="1.10.150.130">
    <property type="match status" value="1"/>
</dbReference>
<evidence type="ECO:0000256" key="4">
    <source>
        <dbReference type="ARBA" id="ARBA00023172"/>
    </source>
</evidence>
<dbReference type="InterPro" id="IPR013762">
    <property type="entry name" value="Integrase-like_cat_sf"/>
</dbReference>
<evidence type="ECO:0000259" key="6">
    <source>
        <dbReference type="PROSITE" id="PS51898"/>
    </source>
</evidence>
<evidence type="ECO:0000256" key="5">
    <source>
        <dbReference type="PROSITE-ProRule" id="PRU01248"/>
    </source>
</evidence>
<dbReference type="Pfam" id="PF22022">
    <property type="entry name" value="Phage_int_M"/>
    <property type="match status" value="1"/>
</dbReference>
<feature type="domain" description="Core-binding (CB)" evidence="7">
    <location>
        <begin position="105"/>
        <end position="186"/>
    </location>
</feature>
<dbReference type="InterPro" id="IPR010998">
    <property type="entry name" value="Integrase_recombinase_N"/>
</dbReference>
<evidence type="ECO:0000313" key="9">
    <source>
        <dbReference type="Proteomes" id="UP001140978"/>
    </source>
</evidence>
<dbReference type="Gene3D" id="1.10.443.10">
    <property type="entry name" value="Intergrase catalytic core"/>
    <property type="match status" value="1"/>
</dbReference>
<evidence type="ECO:0000259" key="7">
    <source>
        <dbReference type="PROSITE" id="PS51900"/>
    </source>
</evidence>
<dbReference type="RefSeq" id="WP_274676091.1">
    <property type="nucleotide sequence ID" value="NZ_JAKNAX010000029.1"/>
</dbReference>
<name>A0A9X4IXE5_9VIBR</name>
<dbReference type="NCBIfam" id="NF007246">
    <property type="entry name" value="PRK09692.1"/>
    <property type="match status" value="1"/>
</dbReference>
<dbReference type="GO" id="GO:0006310">
    <property type="term" value="P:DNA recombination"/>
    <property type="evidence" value="ECO:0007669"/>
    <property type="project" value="UniProtKB-KW"/>
</dbReference>
<dbReference type="InterPro" id="IPR050808">
    <property type="entry name" value="Phage_Integrase"/>
</dbReference>
<evidence type="ECO:0000313" key="8">
    <source>
        <dbReference type="EMBL" id="MDE1347053.1"/>
    </source>
</evidence>
<organism evidence="8 9">
    <name type="scientific">Vibrio aestuarianus</name>
    <dbReference type="NCBI Taxonomy" id="28171"/>
    <lineage>
        <taxon>Bacteria</taxon>
        <taxon>Pseudomonadati</taxon>
        <taxon>Pseudomonadota</taxon>
        <taxon>Gammaproteobacteria</taxon>
        <taxon>Vibrionales</taxon>
        <taxon>Vibrionaceae</taxon>
        <taxon>Vibrio</taxon>
    </lineage>
</organism>
<dbReference type="CDD" id="cd00801">
    <property type="entry name" value="INT_P4_C"/>
    <property type="match status" value="1"/>
</dbReference>
<dbReference type="InterPro" id="IPR053876">
    <property type="entry name" value="Phage_int_M"/>
</dbReference>
<keyword evidence="2" id="KW-0229">DNA integration</keyword>
<dbReference type="InterPro" id="IPR002104">
    <property type="entry name" value="Integrase_catalytic"/>
</dbReference>
<keyword evidence="4" id="KW-0233">DNA recombination</keyword>
<dbReference type="GO" id="GO:0003677">
    <property type="term" value="F:DNA binding"/>
    <property type="evidence" value="ECO:0007669"/>
    <property type="project" value="UniProtKB-UniRule"/>
</dbReference>
<dbReference type="PANTHER" id="PTHR30629:SF6">
    <property type="entry name" value="PROPHAGE INTEGRASE INTA-RELATED"/>
    <property type="match status" value="1"/>
</dbReference>
<comment type="caution">
    <text evidence="8">The sequence shown here is derived from an EMBL/GenBank/DDBJ whole genome shotgun (WGS) entry which is preliminary data.</text>
</comment>
<dbReference type="PROSITE" id="PS51900">
    <property type="entry name" value="CB"/>
    <property type="match status" value="1"/>
</dbReference>
<dbReference type="PANTHER" id="PTHR30629">
    <property type="entry name" value="PROPHAGE INTEGRASE"/>
    <property type="match status" value="1"/>
</dbReference>
<feature type="domain" description="Tyr recombinase" evidence="6">
    <location>
        <begin position="209"/>
        <end position="387"/>
    </location>
</feature>
<dbReference type="PROSITE" id="PS51898">
    <property type="entry name" value="TYR_RECOMBINASE"/>
    <property type="match status" value="1"/>
</dbReference>
<dbReference type="SUPFAM" id="SSF56349">
    <property type="entry name" value="DNA breaking-rejoining enzymes"/>
    <property type="match status" value="1"/>
</dbReference>
<evidence type="ECO:0000256" key="1">
    <source>
        <dbReference type="ARBA" id="ARBA00008857"/>
    </source>
</evidence>
<gene>
    <name evidence="8" type="ORF">L9X51_11500</name>
</gene>